<dbReference type="PANTHER" id="PTHR19282:SF551">
    <property type="entry name" value="RE08073P-RELATED"/>
    <property type="match status" value="1"/>
</dbReference>
<dbReference type="GO" id="GO:0005886">
    <property type="term" value="C:plasma membrane"/>
    <property type="evidence" value="ECO:0007669"/>
    <property type="project" value="TreeGrafter"/>
</dbReference>
<dbReference type="PANTHER" id="PTHR19282">
    <property type="entry name" value="TETRASPANIN"/>
    <property type="match status" value="1"/>
</dbReference>
<evidence type="ECO:0000256" key="4">
    <source>
        <dbReference type="ARBA" id="ARBA00022989"/>
    </source>
</evidence>
<feature type="transmembrane region" description="Helical" evidence="6">
    <location>
        <begin position="229"/>
        <end position="258"/>
    </location>
</feature>
<dbReference type="InterPro" id="IPR018503">
    <property type="entry name" value="Tetraspanin_CS"/>
</dbReference>
<comment type="caution">
    <text evidence="7">The sequence shown here is derived from an EMBL/GenBank/DDBJ whole genome shotgun (WGS) entry which is preliminary data.</text>
</comment>
<organism evidence="7 8">
    <name type="scientific">Gryllus longicercus</name>
    <dbReference type="NCBI Taxonomy" id="2509291"/>
    <lineage>
        <taxon>Eukaryota</taxon>
        <taxon>Metazoa</taxon>
        <taxon>Ecdysozoa</taxon>
        <taxon>Arthropoda</taxon>
        <taxon>Hexapoda</taxon>
        <taxon>Insecta</taxon>
        <taxon>Pterygota</taxon>
        <taxon>Neoptera</taxon>
        <taxon>Polyneoptera</taxon>
        <taxon>Orthoptera</taxon>
        <taxon>Ensifera</taxon>
        <taxon>Gryllidea</taxon>
        <taxon>Grylloidea</taxon>
        <taxon>Gryllidae</taxon>
        <taxon>Gryllinae</taxon>
        <taxon>Gryllus</taxon>
    </lineage>
</organism>
<evidence type="ECO:0000313" key="7">
    <source>
        <dbReference type="EMBL" id="KAK7870009.1"/>
    </source>
</evidence>
<evidence type="ECO:0000256" key="6">
    <source>
        <dbReference type="RuleBase" id="RU361218"/>
    </source>
</evidence>
<dbReference type="Pfam" id="PF00335">
    <property type="entry name" value="Tetraspanin"/>
    <property type="match status" value="1"/>
</dbReference>
<dbReference type="PRINTS" id="PR00259">
    <property type="entry name" value="TMFOUR"/>
</dbReference>
<keyword evidence="4 6" id="KW-1133">Transmembrane helix</keyword>
<evidence type="ECO:0000256" key="2">
    <source>
        <dbReference type="ARBA" id="ARBA00006840"/>
    </source>
</evidence>
<feature type="transmembrane region" description="Helical" evidence="6">
    <location>
        <begin position="85"/>
        <end position="107"/>
    </location>
</feature>
<comment type="similarity">
    <text evidence="2 6">Belongs to the tetraspanin (TM4SF) family.</text>
</comment>
<keyword evidence="8" id="KW-1185">Reference proteome</keyword>
<evidence type="ECO:0000256" key="5">
    <source>
        <dbReference type="ARBA" id="ARBA00023136"/>
    </source>
</evidence>
<dbReference type="PIRSF" id="PIRSF002419">
    <property type="entry name" value="Tetraspanin"/>
    <property type="match status" value="1"/>
</dbReference>
<reference evidence="7 8" key="1">
    <citation type="submission" date="2024-03" db="EMBL/GenBank/DDBJ databases">
        <title>The genome assembly and annotation of the cricket Gryllus longicercus Weissman &amp; Gray.</title>
        <authorList>
            <person name="Szrajer S."/>
            <person name="Gray D."/>
            <person name="Ylla G."/>
        </authorList>
    </citation>
    <scope>NUCLEOTIDE SEQUENCE [LARGE SCALE GENOMIC DNA]</scope>
    <source>
        <strain evidence="7">DAG 2021-001</strain>
        <tissue evidence="7">Whole body minus gut</tissue>
    </source>
</reference>
<dbReference type="PROSITE" id="PS00421">
    <property type="entry name" value="TM4_1"/>
    <property type="match status" value="1"/>
</dbReference>
<dbReference type="Gene3D" id="1.10.1450.10">
    <property type="entry name" value="Tetraspanin"/>
    <property type="match status" value="1"/>
</dbReference>
<dbReference type="AlphaFoldDB" id="A0AAN9W770"/>
<sequence>MALSGCYALVKYLLVFVNLIFWLAGVVVLGVSIWMLTDSTFYLSVTQQSSHYTTGLVLLLAAGFLMFIVGFFGCCGAFKESTCLLVTFFWFLLIILVAEVAAAAWAYSNKEVLVERLKENVKYTVKEEYFVVPSRTVTIDTIQRELHCCGAEGPSDWKHSKYDVQSTKSELSLAVSALGINFNIPSSCCRHEGSDACRVSQGGGYTSIVNPEIYSEGCIDKLIDILRTYATVVTAVGITICVLEIIGLVFSLLLCCAIRNTDHYKA</sequence>
<dbReference type="SUPFAM" id="SSF48652">
    <property type="entry name" value="Tetraspanin"/>
    <property type="match status" value="1"/>
</dbReference>
<dbReference type="InterPro" id="IPR000301">
    <property type="entry name" value="Tetraspanin_animals"/>
</dbReference>
<dbReference type="Proteomes" id="UP001378592">
    <property type="component" value="Unassembled WGS sequence"/>
</dbReference>
<accession>A0AAN9W770</accession>
<feature type="transmembrane region" description="Helical" evidence="6">
    <location>
        <begin position="12"/>
        <end position="36"/>
    </location>
</feature>
<dbReference type="InterPro" id="IPR018499">
    <property type="entry name" value="Tetraspanin/Peripherin"/>
</dbReference>
<keyword evidence="3 6" id="KW-0812">Transmembrane</keyword>
<evidence type="ECO:0000313" key="8">
    <source>
        <dbReference type="Proteomes" id="UP001378592"/>
    </source>
</evidence>
<keyword evidence="5 6" id="KW-0472">Membrane</keyword>
<dbReference type="InterPro" id="IPR008952">
    <property type="entry name" value="Tetraspanin_EC2_sf"/>
</dbReference>
<protein>
    <recommendedName>
        <fullName evidence="6">Tetraspanin</fullName>
    </recommendedName>
</protein>
<name>A0AAN9W770_9ORTH</name>
<comment type="subcellular location">
    <subcellularLocation>
        <location evidence="1 6">Membrane</location>
        <topology evidence="1 6">Multi-pass membrane protein</topology>
    </subcellularLocation>
</comment>
<evidence type="ECO:0000256" key="3">
    <source>
        <dbReference type="ARBA" id="ARBA00022692"/>
    </source>
</evidence>
<proteinExistence type="inferred from homology"/>
<dbReference type="EMBL" id="JAZDUA010000065">
    <property type="protein sequence ID" value="KAK7870009.1"/>
    <property type="molecule type" value="Genomic_DNA"/>
</dbReference>
<gene>
    <name evidence="7" type="ORF">R5R35_011976</name>
</gene>
<evidence type="ECO:0000256" key="1">
    <source>
        <dbReference type="ARBA" id="ARBA00004141"/>
    </source>
</evidence>
<feature type="transmembrane region" description="Helical" evidence="6">
    <location>
        <begin position="56"/>
        <end position="78"/>
    </location>
</feature>